<comment type="caution">
    <text evidence="2">The sequence shown here is derived from an EMBL/GenBank/DDBJ whole genome shotgun (WGS) entry which is preliminary data.</text>
</comment>
<keyword evidence="1" id="KW-0175">Coiled coil</keyword>
<keyword evidence="3" id="KW-1185">Reference proteome</keyword>
<feature type="coiled-coil region" evidence="1">
    <location>
        <begin position="41"/>
        <end position="68"/>
    </location>
</feature>
<accession>A0A498IA43</accession>
<dbReference type="EMBL" id="RDQH01000339">
    <property type="protein sequence ID" value="RXH78835.1"/>
    <property type="molecule type" value="Genomic_DNA"/>
</dbReference>
<evidence type="ECO:0000256" key="1">
    <source>
        <dbReference type="SAM" id="Coils"/>
    </source>
</evidence>
<evidence type="ECO:0000313" key="2">
    <source>
        <dbReference type="EMBL" id="RXH78835.1"/>
    </source>
</evidence>
<organism evidence="2 3">
    <name type="scientific">Malus domestica</name>
    <name type="common">Apple</name>
    <name type="synonym">Pyrus malus</name>
    <dbReference type="NCBI Taxonomy" id="3750"/>
    <lineage>
        <taxon>Eukaryota</taxon>
        <taxon>Viridiplantae</taxon>
        <taxon>Streptophyta</taxon>
        <taxon>Embryophyta</taxon>
        <taxon>Tracheophyta</taxon>
        <taxon>Spermatophyta</taxon>
        <taxon>Magnoliopsida</taxon>
        <taxon>eudicotyledons</taxon>
        <taxon>Gunneridae</taxon>
        <taxon>Pentapetalae</taxon>
        <taxon>rosids</taxon>
        <taxon>fabids</taxon>
        <taxon>Rosales</taxon>
        <taxon>Rosaceae</taxon>
        <taxon>Amygdaloideae</taxon>
        <taxon>Maleae</taxon>
        <taxon>Malus</taxon>
    </lineage>
</organism>
<name>A0A498IA43_MALDO</name>
<protein>
    <submittedName>
        <fullName evidence="2">Uncharacterized protein</fullName>
    </submittedName>
</protein>
<proteinExistence type="predicted"/>
<dbReference type="PANTHER" id="PTHR33240">
    <property type="entry name" value="OS08G0508500 PROTEIN"/>
    <property type="match status" value="1"/>
</dbReference>
<dbReference type="AlphaFoldDB" id="A0A498IA43"/>
<gene>
    <name evidence="2" type="ORF">DVH24_002353</name>
</gene>
<evidence type="ECO:0000313" key="3">
    <source>
        <dbReference type="Proteomes" id="UP000290289"/>
    </source>
</evidence>
<dbReference type="PANTHER" id="PTHR33240:SF8">
    <property type="entry name" value="OS03G0439900 PROTEIN"/>
    <property type="match status" value="1"/>
</dbReference>
<reference evidence="2 3" key="1">
    <citation type="submission" date="2018-10" db="EMBL/GenBank/DDBJ databases">
        <title>A high-quality apple genome assembly.</title>
        <authorList>
            <person name="Hu J."/>
        </authorList>
    </citation>
    <scope>NUCLEOTIDE SEQUENCE [LARGE SCALE GENOMIC DNA]</scope>
    <source>
        <strain evidence="3">cv. HFTH1</strain>
        <tissue evidence="2">Young leaf</tissue>
    </source>
</reference>
<sequence>MKAFPRQSPDNRVIVQYNKDTSFIGQAWDIVLKIRVSMKDHRREQARLSKLDERMKNIEDVITRFENQDIQAPPKITSYVPSMLSQELVTKAHYGKPHKTQGLTQPGILEGSCFPKSTLQISDAIVHQVFIDNESEGNMLFGGMAERMGVLHKVNFRRASIQTFDGTPLYTIGTIKLMVQAKPSEHLMNFHVMDCPSPNNTILSREWLHRMGKIPLANSPFPAI</sequence>
<dbReference type="Proteomes" id="UP000290289">
    <property type="component" value="Chromosome 13"/>
</dbReference>